<dbReference type="AlphaFoldDB" id="A0A5N6TKF5"/>
<sequence>MKCRPRCVDFMYATTSMCHICIYVATKSLVMCTPVGTRNMHMECIGLRSSL</sequence>
<reference evidence="1 2" key="1">
    <citation type="submission" date="2019-04" db="EMBL/GenBank/DDBJ databases">
        <title>Friends and foes A comparative genomics study of 23 Aspergillus species from section Flavi.</title>
        <authorList>
            <consortium name="DOE Joint Genome Institute"/>
            <person name="Kjaerbolling I."/>
            <person name="Vesth T."/>
            <person name="Frisvad J.C."/>
            <person name="Nybo J.L."/>
            <person name="Theobald S."/>
            <person name="Kildgaard S."/>
            <person name="Isbrandt T."/>
            <person name="Kuo A."/>
            <person name="Sato A."/>
            <person name="Lyhne E.K."/>
            <person name="Kogle M.E."/>
            <person name="Wiebenga A."/>
            <person name="Kun R.S."/>
            <person name="Lubbers R.J."/>
            <person name="Makela M.R."/>
            <person name="Barry K."/>
            <person name="Chovatia M."/>
            <person name="Clum A."/>
            <person name="Daum C."/>
            <person name="Haridas S."/>
            <person name="He G."/>
            <person name="LaButti K."/>
            <person name="Lipzen A."/>
            <person name="Mondo S."/>
            <person name="Riley R."/>
            <person name="Salamov A."/>
            <person name="Simmons B.A."/>
            <person name="Magnuson J.K."/>
            <person name="Henrissat B."/>
            <person name="Mortensen U.H."/>
            <person name="Larsen T.O."/>
            <person name="Devries R.P."/>
            <person name="Grigoriev I.V."/>
            <person name="Machida M."/>
            <person name="Baker S.E."/>
            <person name="Andersen M.R."/>
        </authorList>
    </citation>
    <scope>NUCLEOTIDE SEQUENCE [LARGE SCALE GENOMIC DNA]</scope>
    <source>
        <strain evidence="1 2">IBT 18842</strain>
    </source>
</reference>
<organism evidence="1 2">
    <name type="scientific">Aspergillus avenaceus</name>
    <dbReference type="NCBI Taxonomy" id="36643"/>
    <lineage>
        <taxon>Eukaryota</taxon>
        <taxon>Fungi</taxon>
        <taxon>Dikarya</taxon>
        <taxon>Ascomycota</taxon>
        <taxon>Pezizomycotina</taxon>
        <taxon>Eurotiomycetes</taxon>
        <taxon>Eurotiomycetidae</taxon>
        <taxon>Eurotiales</taxon>
        <taxon>Aspergillaceae</taxon>
        <taxon>Aspergillus</taxon>
        <taxon>Aspergillus subgen. Circumdati</taxon>
    </lineage>
</organism>
<evidence type="ECO:0000313" key="1">
    <source>
        <dbReference type="EMBL" id="KAE8146832.1"/>
    </source>
</evidence>
<keyword evidence="2" id="KW-1185">Reference proteome</keyword>
<accession>A0A5N6TKF5</accession>
<proteinExistence type="predicted"/>
<dbReference type="EMBL" id="ML742240">
    <property type="protein sequence ID" value="KAE8146832.1"/>
    <property type="molecule type" value="Genomic_DNA"/>
</dbReference>
<feature type="non-terminal residue" evidence="1">
    <location>
        <position position="51"/>
    </location>
</feature>
<evidence type="ECO:0000313" key="2">
    <source>
        <dbReference type="Proteomes" id="UP000325780"/>
    </source>
</evidence>
<protein>
    <submittedName>
        <fullName evidence="1">Uncharacterized protein</fullName>
    </submittedName>
</protein>
<gene>
    <name evidence="1" type="ORF">BDV25DRAFT_161683</name>
</gene>
<dbReference type="Proteomes" id="UP000325780">
    <property type="component" value="Unassembled WGS sequence"/>
</dbReference>
<name>A0A5N6TKF5_ASPAV</name>